<gene>
    <name evidence="4" type="ORF">PENTCL1PPCAC_12347</name>
</gene>
<evidence type="ECO:0000256" key="1">
    <source>
        <dbReference type="SAM" id="MobiDB-lite"/>
    </source>
</evidence>
<reference evidence="4" key="1">
    <citation type="submission" date="2023-10" db="EMBL/GenBank/DDBJ databases">
        <title>Genome assembly of Pristionchus species.</title>
        <authorList>
            <person name="Yoshida K."/>
            <person name="Sommer R.J."/>
        </authorList>
    </citation>
    <scope>NUCLEOTIDE SEQUENCE</scope>
    <source>
        <strain evidence="4">RS0144</strain>
    </source>
</reference>
<proteinExistence type="predicted"/>
<dbReference type="Proteomes" id="UP001432027">
    <property type="component" value="Unassembled WGS sequence"/>
</dbReference>
<evidence type="ECO:0000313" key="4">
    <source>
        <dbReference type="EMBL" id="GMS90172.1"/>
    </source>
</evidence>
<feature type="region of interest" description="Disordered" evidence="1">
    <location>
        <begin position="520"/>
        <end position="539"/>
    </location>
</feature>
<organism evidence="4 5">
    <name type="scientific">Pristionchus entomophagus</name>
    <dbReference type="NCBI Taxonomy" id="358040"/>
    <lineage>
        <taxon>Eukaryota</taxon>
        <taxon>Metazoa</taxon>
        <taxon>Ecdysozoa</taxon>
        <taxon>Nematoda</taxon>
        <taxon>Chromadorea</taxon>
        <taxon>Rhabditida</taxon>
        <taxon>Rhabditina</taxon>
        <taxon>Diplogasteromorpha</taxon>
        <taxon>Diplogasteroidea</taxon>
        <taxon>Neodiplogasteridae</taxon>
        <taxon>Pristionchus</taxon>
    </lineage>
</organism>
<evidence type="ECO:0008006" key="6">
    <source>
        <dbReference type="Google" id="ProtNLM"/>
    </source>
</evidence>
<keyword evidence="2" id="KW-1133">Transmembrane helix</keyword>
<accession>A0AAV5T5C2</accession>
<feature type="chain" id="PRO_5043865254" description="Sushi domain-containing protein" evidence="3">
    <location>
        <begin position="28"/>
        <end position="641"/>
    </location>
</feature>
<feature type="transmembrane region" description="Helical" evidence="2">
    <location>
        <begin position="460"/>
        <end position="485"/>
    </location>
</feature>
<keyword evidence="2" id="KW-0812">Transmembrane</keyword>
<feature type="region of interest" description="Disordered" evidence="1">
    <location>
        <begin position="613"/>
        <end position="641"/>
    </location>
</feature>
<evidence type="ECO:0000313" key="5">
    <source>
        <dbReference type="Proteomes" id="UP001432027"/>
    </source>
</evidence>
<name>A0AAV5T5C2_9BILA</name>
<feature type="signal peptide" evidence="3">
    <location>
        <begin position="1"/>
        <end position="27"/>
    </location>
</feature>
<sequence length="641" mass="72872">PDGRLDARAMRMKFIVLIWALAAFTTAQIPTPIGRQCGGIYMCLVPEYCVDGTTSLNDSLVQELRKTTTKVNDNCPAIIRFHAYAKYWLVVSIESLIGSTQTIVFTQTKKDGISLKSEFSCAADNNVLKGKFKNTNLEKVLVTSEYTPSMMIKCDFIVKLEETEEIFEESTTAENLYFTVNGRDTLRVPSNLKIPTMSCDPSRFDYQLDITDETKTYNEVKYKPGEYYCDNIYQMQYRAEGSPKYTEGVKLTCEREEFLVDGFKIPEGEEFKIRCAADAKFFCDFDIKAPPGKDQWELNKRSSDKSAHPPIQSKIGCPPAFPHLIIGDTPILYPEFTCKNFGSTRAWTIKGSTDYITEEGPEVYCTNEVTCHSVNSISESIVEGGTLDKNFLPTCLGDDELLIGDKNVTGVRCDKLSGKFKYTVDGEEKDITIDTQFNCYHKQKENNEKNNENKKKITHWSLYGIGGCFGVLFLILIFAACYTSIGMKLDERKIMKAQGADYRIYGMNSEEKKAYELKKSKWNKNKKQQQPQPSSSDKLREIDSWNDMLQWLRHKCASGLTASNEGNSAFSVKPYGFSDADEMFNECGPFLLKNSKKTIGKIKIDRSEFRMEEREAYPTKGLKEEVAKERRKRGQKLNSKN</sequence>
<dbReference type="EMBL" id="BTSX01000003">
    <property type="protein sequence ID" value="GMS90172.1"/>
    <property type="molecule type" value="Genomic_DNA"/>
</dbReference>
<evidence type="ECO:0000256" key="2">
    <source>
        <dbReference type="SAM" id="Phobius"/>
    </source>
</evidence>
<feature type="non-terminal residue" evidence="4">
    <location>
        <position position="1"/>
    </location>
</feature>
<keyword evidence="2" id="KW-0472">Membrane</keyword>
<dbReference type="AlphaFoldDB" id="A0AAV5T5C2"/>
<keyword evidence="3" id="KW-0732">Signal</keyword>
<evidence type="ECO:0000256" key="3">
    <source>
        <dbReference type="SAM" id="SignalP"/>
    </source>
</evidence>
<feature type="compositionally biased region" description="Basic and acidic residues" evidence="1">
    <location>
        <begin position="613"/>
        <end position="628"/>
    </location>
</feature>
<keyword evidence="5" id="KW-1185">Reference proteome</keyword>
<protein>
    <recommendedName>
        <fullName evidence="6">Sushi domain-containing protein</fullName>
    </recommendedName>
</protein>
<comment type="caution">
    <text evidence="4">The sequence shown here is derived from an EMBL/GenBank/DDBJ whole genome shotgun (WGS) entry which is preliminary data.</text>
</comment>